<dbReference type="SUPFAM" id="SSF56801">
    <property type="entry name" value="Acetyl-CoA synthetase-like"/>
    <property type="match status" value="1"/>
</dbReference>
<evidence type="ECO:0000259" key="2">
    <source>
        <dbReference type="Pfam" id="PF00501"/>
    </source>
</evidence>
<dbReference type="PROSITE" id="PS00455">
    <property type="entry name" value="AMP_BINDING"/>
    <property type="match status" value="1"/>
</dbReference>
<dbReference type="InterPro" id="IPR025110">
    <property type="entry name" value="AMP-bd_C"/>
</dbReference>
<dbReference type="PANTHER" id="PTHR43347">
    <property type="entry name" value="ACYL-COA SYNTHETASE"/>
    <property type="match status" value="1"/>
</dbReference>
<protein>
    <submittedName>
        <fullName evidence="5">Propionyl-CoA synthetase</fullName>
    </submittedName>
</protein>
<dbReference type="Gene3D" id="3.40.50.12780">
    <property type="entry name" value="N-terminal domain of ligase-like"/>
    <property type="match status" value="1"/>
</dbReference>
<dbReference type="Proteomes" id="UP001501303">
    <property type="component" value="Unassembled WGS sequence"/>
</dbReference>
<evidence type="ECO:0000313" key="5">
    <source>
        <dbReference type="EMBL" id="GAA1909700.1"/>
    </source>
</evidence>
<organism evidence="5 6">
    <name type="scientific">Streptomyces sodiiphilus</name>
    <dbReference type="NCBI Taxonomy" id="226217"/>
    <lineage>
        <taxon>Bacteria</taxon>
        <taxon>Bacillati</taxon>
        <taxon>Actinomycetota</taxon>
        <taxon>Actinomycetes</taxon>
        <taxon>Kitasatosporales</taxon>
        <taxon>Streptomycetaceae</taxon>
        <taxon>Streptomyces</taxon>
    </lineage>
</organism>
<comment type="caution">
    <text evidence="5">The sequence shown here is derived from an EMBL/GenBank/DDBJ whole genome shotgun (WGS) entry which is preliminary data.</text>
</comment>
<dbReference type="Pfam" id="PF13193">
    <property type="entry name" value="AMP-binding_C"/>
    <property type="match status" value="1"/>
</dbReference>
<dbReference type="InterPro" id="IPR000873">
    <property type="entry name" value="AMP-dep_synth/lig_dom"/>
</dbReference>
<feature type="domain" description="AMP-dependent synthetase/ligase" evidence="2">
    <location>
        <begin position="72"/>
        <end position="452"/>
    </location>
</feature>
<dbReference type="InterPro" id="IPR020845">
    <property type="entry name" value="AMP-binding_CS"/>
</dbReference>
<dbReference type="CDD" id="cd05967">
    <property type="entry name" value="PrpE"/>
    <property type="match status" value="1"/>
</dbReference>
<accession>A0ABP5AFF3</accession>
<name>A0ABP5AFF3_9ACTN</name>
<dbReference type="PANTHER" id="PTHR43347:SF3">
    <property type="entry name" value="ACYL-COA SYNTHETASE SHORT-CHAIN FAMILY MEMBER 3, MITOCHONDRIAL"/>
    <property type="match status" value="1"/>
</dbReference>
<feature type="domain" description="AMP-binding enzyme C-terminal" evidence="3">
    <location>
        <begin position="518"/>
        <end position="596"/>
    </location>
</feature>
<evidence type="ECO:0000259" key="3">
    <source>
        <dbReference type="Pfam" id="PF13193"/>
    </source>
</evidence>
<dbReference type="InterPro" id="IPR042099">
    <property type="entry name" value="ANL_N_sf"/>
</dbReference>
<evidence type="ECO:0000259" key="4">
    <source>
        <dbReference type="Pfam" id="PF16177"/>
    </source>
</evidence>
<reference evidence="6" key="1">
    <citation type="journal article" date="2019" name="Int. J. Syst. Evol. Microbiol.">
        <title>The Global Catalogue of Microorganisms (GCM) 10K type strain sequencing project: providing services to taxonomists for standard genome sequencing and annotation.</title>
        <authorList>
            <consortium name="The Broad Institute Genomics Platform"/>
            <consortium name="The Broad Institute Genome Sequencing Center for Infectious Disease"/>
            <person name="Wu L."/>
            <person name="Ma J."/>
        </authorList>
    </citation>
    <scope>NUCLEOTIDE SEQUENCE [LARGE SCALE GENOMIC DNA]</scope>
    <source>
        <strain evidence="6">JCM 13581</strain>
    </source>
</reference>
<dbReference type="InterPro" id="IPR032387">
    <property type="entry name" value="ACAS_N"/>
</dbReference>
<dbReference type="Gene3D" id="3.30.300.30">
    <property type="match status" value="1"/>
</dbReference>
<evidence type="ECO:0000313" key="6">
    <source>
        <dbReference type="Proteomes" id="UP001501303"/>
    </source>
</evidence>
<dbReference type="Pfam" id="PF16177">
    <property type="entry name" value="ACAS_N"/>
    <property type="match status" value="1"/>
</dbReference>
<proteinExistence type="inferred from homology"/>
<comment type="similarity">
    <text evidence="1">Belongs to the ATP-dependent AMP-binding enzyme family.</text>
</comment>
<dbReference type="RefSeq" id="WP_344260475.1">
    <property type="nucleotide sequence ID" value="NZ_BAAAMJ010000016.1"/>
</dbReference>
<dbReference type="InterPro" id="IPR045851">
    <property type="entry name" value="AMP-bd_C_sf"/>
</dbReference>
<gene>
    <name evidence="5" type="ORF">GCM10009716_19460</name>
</gene>
<dbReference type="EMBL" id="BAAAMJ010000016">
    <property type="protein sequence ID" value="GAA1909700.1"/>
    <property type="molecule type" value="Genomic_DNA"/>
</dbReference>
<dbReference type="NCBIfam" id="NF001208">
    <property type="entry name" value="PRK00174.1"/>
    <property type="match status" value="1"/>
</dbReference>
<keyword evidence="6" id="KW-1185">Reference proteome</keyword>
<evidence type="ECO:0000256" key="1">
    <source>
        <dbReference type="ARBA" id="ARBA00006432"/>
    </source>
</evidence>
<feature type="domain" description="Acetyl-coenzyme A synthetase N-terminal" evidence="4">
    <location>
        <begin position="11"/>
        <end position="65"/>
    </location>
</feature>
<dbReference type="Pfam" id="PF00501">
    <property type="entry name" value="AMP-binding"/>
    <property type="match status" value="1"/>
</dbReference>
<sequence>MAATSHRPGGYADVHRRSLDDPEGFWLEAARAIDWTVPPSKALDSSRAPLYRWFPDGELNTCWNAVDRHVEAGHGDRLALIHDSPVTGTVTRLTYRELRDEVARLAGLLSSWGVTRGDRVVVYMPMIPQAAIAMLACARIGAVHSVVFGGFAAHELAVRIDDARPKVVLSASCGIEPQRVVAYKPLLDAALDQAEHQPERCLILQRPQCPAGLTEGRDVDWAEAVAGAQPVGCAPVAATDPLYILYTSGTTGRPKGVVRDNGGHAVALRWSMENIFATGPGEVFWAASDVGWVVGHSYIVYGPLLAGCTTVLYEGKPVGTPDAGAFWRVVADHGVKTLFTAPTAIRVIKKEDPEGSLYARHDTGSLRHLFLAGERLDPQTYRWAGDLLGIPVVDNWWQTETGWPIVADPMGLDPQPTKPGSPTLPVPGYDVRILGEDGKEVPDGEEGAVALRLPLPPGTLPTLWGDDERYIRSYLSAYDGYYLSGDGGRKDEDGYVYIMGRVDDVLNVAGHRLSSGAMEEVLAAHPDVAECVVIGVKDAIKGQVPRGLVVLKSGVSRSAEEIGAELVASVRERIGPVAALRRVDVVQALPKTRSGKILRRTMRDIADGGDPALPSTIEDPSVIQALRPVLREDT</sequence>